<gene>
    <name evidence="2" type="ORF">WN48_06182</name>
</gene>
<organism evidence="2 3">
    <name type="scientific">Eufriesea mexicana</name>
    <dbReference type="NCBI Taxonomy" id="516756"/>
    <lineage>
        <taxon>Eukaryota</taxon>
        <taxon>Metazoa</taxon>
        <taxon>Ecdysozoa</taxon>
        <taxon>Arthropoda</taxon>
        <taxon>Hexapoda</taxon>
        <taxon>Insecta</taxon>
        <taxon>Pterygota</taxon>
        <taxon>Neoptera</taxon>
        <taxon>Endopterygota</taxon>
        <taxon>Hymenoptera</taxon>
        <taxon>Apocrita</taxon>
        <taxon>Aculeata</taxon>
        <taxon>Apoidea</taxon>
        <taxon>Anthophila</taxon>
        <taxon>Apidae</taxon>
        <taxon>Eufriesea</taxon>
    </lineage>
</organism>
<keyword evidence="3" id="KW-1185">Reference proteome</keyword>
<feature type="region of interest" description="Disordered" evidence="1">
    <location>
        <begin position="55"/>
        <end position="114"/>
    </location>
</feature>
<name>A0A310SSX3_9HYME</name>
<evidence type="ECO:0000256" key="1">
    <source>
        <dbReference type="SAM" id="MobiDB-lite"/>
    </source>
</evidence>
<feature type="compositionally biased region" description="Basic residues" evidence="1">
    <location>
        <begin position="68"/>
        <end position="89"/>
    </location>
</feature>
<evidence type="ECO:0000313" key="2">
    <source>
        <dbReference type="EMBL" id="OAD60020.1"/>
    </source>
</evidence>
<feature type="region of interest" description="Disordered" evidence="1">
    <location>
        <begin position="148"/>
        <end position="168"/>
    </location>
</feature>
<protein>
    <submittedName>
        <fullName evidence="2">Uncharacterized protein</fullName>
    </submittedName>
</protein>
<dbReference type="Proteomes" id="UP000250275">
    <property type="component" value="Unassembled WGS sequence"/>
</dbReference>
<dbReference type="AlphaFoldDB" id="A0A310SSX3"/>
<proteinExistence type="predicted"/>
<reference evidence="2 3" key="1">
    <citation type="submission" date="2015-07" db="EMBL/GenBank/DDBJ databases">
        <title>The genome of Eufriesea mexicana.</title>
        <authorList>
            <person name="Pan H."/>
            <person name="Kapheim K."/>
        </authorList>
    </citation>
    <scope>NUCLEOTIDE SEQUENCE [LARGE SCALE GENOMIC DNA]</scope>
    <source>
        <strain evidence="2">0111107269</strain>
        <tissue evidence="2">Whole body</tissue>
    </source>
</reference>
<dbReference type="EMBL" id="KQ760514">
    <property type="protein sequence ID" value="OAD60020.1"/>
    <property type="molecule type" value="Genomic_DNA"/>
</dbReference>
<evidence type="ECO:0000313" key="3">
    <source>
        <dbReference type="Proteomes" id="UP000250275"/>
    </source>
</evidence>
<sequence length="168" mass="18593">MTLSNHSEGVMLANRFGSPSVKQPFATMRVPCLHTYVYVHGAHTLDTLVGMARRVSGGRGGKTWTNGRTKRRRKREWRGQRRRQARARQRRAEEDGSRGGGGDQTKSGICGQRPLDTCPVPRAAFDKLSNGLLPLLSPLASVFTSFRSQFSSRPALSPRRDFPTSTAP</sequence>
<accession>A0A310SSX3</accession>